<dbReference type="AlphaFoldDB" id="A0A1F6BUB7"/>
<evidence type="ECO:0008006" key="4">
    <source>
        <dbReference type="Google" id="ProtNLM"/>
    </source>
</evidence>
<name>A0A1F6BUB7_9BACT</name>
<evidence type="ECO:0000256" key="1">
    <source>
        <dbReference type="SAM" id="Phobius"/>
    </source>
</evidence>
<accession>A0A1F6BUB7</accession>
<evidence type="ECO:0000313" key="2">
    <source>
        <dbReference type="EMBL" id="OGG40423.1"/>
    </source>
</evidence>
<sequence>MMRNGLLTLVPFVSAVFFPWPLTALLALVAALFEPLVPLAVGLFVDALYYTPGMEAWPLFTLSGLAMSVIVVFVRSQLRTGTIG</sequence>
<evidence type="ECO:0000313" key="3">
    <source>
        <dbReference type="Proteomes" id="UP000179014"/>
    </source>
</evidence>
<feature type="transmembrane region" description="Helical" evidence="1">
    <location>
        <begin position="56"/>
        <end position="74"/>
    </location>
</feature>
<proteinExistence type="predicted"/>
<dbReference type="Proteomes" id="UP000179014">
    <property type="component" value="Unassembled WGS sequence"/>
</dbReference>
<organism evidence="2 3">
    <name type="scientific">Candidatus Kaiserbacteria bacterium GWA2_50_9</name>
    <dbReference type="NCBI Taxonomy" id="1798474"/>
    <lineage>
        <taxon>Bacteria</taxon>
        <taxon>Candidatus Kaiseribacteriota</taxon>
    </lineage>
</organism>
<protein>
    <recommendedName>
        <fullName evidence="4">ABC transmembrane type-1 domain-containing protein</fullName>
    </recommendedName>
</protein>
<keyword evidence="1" id="KW-0812">Transmembrane</keyword>
<keyword evidence="1" id="KW-1133">Transmembrane helix</keyword>
<gene>
    <name evidence="2" type="ORF">A2118_02815</name>
</gene>
<dbReference type="STRING" id="1798474.A2118_02815"/>
<reference evidence="2 3" key="1">
    <citation type="journal article" date="2016" name="Nat. Commun.">
        <title>Thousands of microbial genomes shed light on interconnected biogeochemical processes in an aquifer system.</title>
        <authorList>
            <person name="Anantharaman K."/>
            <person name="Brown C.T."/>
            <person name="Hug L.A."/>
            <person name="Sharon I."/>
            <person name="Castelle C.J."/>
            <person name="Probst A.J."/>
            <person name="Thomas B.C."/>
            <person name="Singh A."/>
            <person name="Wilkins M.J."/>
            <person name="Karaoz U."/>
            <person name="Brodie E.L."/>
            <person name="Williams K.H."/>
            <person name="Hubbard S.S."/>
            <person name="Banfield J.F."/>
        </authorList>
    </citation>
    <scope>NUCLEOTIDE SEQUENCE [LARGE SCALE GENOMIC DNA]</scope>
</reference>
<dbReference type="EMBL" id="MFKN01000032">
    <property type="protein sequence ID" value="OGG40423.1"/>
    <property type="molecule type" value="Genomic_DNA"/>
</dbReference>
<keyword evidence="1" id="KW-0472">Membrane</keyword>
<comment type="caution">
    <text evidence="2">The sequence shown here is derived from an EMBL/GenBank/DDBJ whole genome shotgun (WGS) entry which is preliminary data.</text>
</comment>